<protein>
    <recommendedName>
        <fullName evidence="3">histidine kinase</fullName>
        <ecNumber evidence="3">2.7.13.3</ecNumber>
    </recommendedName>
</protein>
<dbReference type="PANTHER" id="PTHR43547">
    <property type="entry name" value="TWO-COMPONENT HISTIDINE KINASE"/>
    <property type="match status" value="1"/>
</dbReference>
<gene>
    <name evidence="8" type="ORF">SAMN05421541_108336</name>
</gene>
<evidence type="ECO:0000256" key="2">
    <source>
        <dbReference type="ARBA" id="ARBA00004236"/>
    </source>
</evidence>
<comment type="subcellular location">
    <subcellularLocation>
        <location evidence="2">Cell membrane</location>
    </subcellularLocation>
</comment>
<sequence length="625" mass="67205">MLVVDPELHIVEATDAYLTATGTTREALVGRPIFAAFPDNPDDPDASGVAVLGASLDRVRTEHVTDVMAIQRYDIPEPGGGFEARWWAPLNAPVLGPDGRLRWIVHRVEDVTPWVHAGQEGDERIQAEMFARLRLEERRQVLEAVVDSLDVAVIGSDAGGLPVLYNDAARALIGDRIAEMPADQWGQRLHLRHPDGSPIGGDLPLLRALRGERVRDAEVVRRAPGRAQRVFRVHSRPVDGSEVAAVVAIHEITRSRRAARLRECELAVAKAMAAGGPGERVLSEAVELIGTTIGFTVAEFWTCDDIVGQPQLTARWADPAATTPDGSPDRELPARAWRDGATTTEPAALAVPLPSGSHVLGVLVCRTDGDIPDDVRTGLAAGVAPSVGAYLERRRAERLAAELDRAHDQYIALAGHELRTPLTSIQSYTDLLLDEPGLTDDQRHMLTVIERNAAGLRAVVLKLLDVAALRSGRLDMIVQRADLAVIVREAAGRGDRPIRVDAPATAPVDGDPVRLRQVVDELLDNARAWAEDGSPVRVRLSAGSPGTALSVSVSNVGPAVRDDERDRLFDLFYRGTDARRRGVPGAGLGLSLARAVVEQHGGTLTLDDTAAGTTTFTVRLPAVSL</sequence>
<dbReference type="InterPro" id="IPR004358">
    <property type="entry name" value="Sig_transdc_His_kin-like_C"/>
</dbReference>
<reference evidence="8 9" key="1">
    <citation type="submission" date="2016-10" db="EMBL/GenBank/DDBJ databases">
        <authorList>
            <person name="de Groot N.N."/>
        </authorList>
    </citation>
    <scope>NUCLEOTIDE SEQUENCE [LARGE SCALE GENOMIC DNA]</scope>
    <source>
        <strain evidence="8 9">DSM 43019</strain>
    </source>
</reference>
<dbReference type="InterPro" id="IPR036097">
    <property type="entry name" value="HisK_dim/P_sf"/>
</dbReference>
<evidence type="ECO:0000313" key="8">
    <source>
        <dbReference type="EMBL" id="SFF30818.1"/>
    </source>
</evidence>
<dbReference type="Pfam" id="PF02518">
    <property type="entry name" value="HATPase_c"/>
    <property type="match status" value="1"/>
</dbReference>
<name>A0A1I2HMR9_9ACTN</name>
<dbReference type="SMART" id="SM00387">
    <property type="entry name" value="HATPase_c"/>
    <property type="match status" value="1"/>
</dbReference>
<dbReference type="CDD" id="cd00075">
    <property type="entry name" value="HATPase"/>
    <property type="match status" value="1"/>
</dbReference>
<dbReference type="AlphaFoldDB" id="A0A1I2HMR9"/>
<evidence type="ECO:0000256" key="3">
    <source>
        <dbReference type="ARBA" id="ARBA00012438"/>
    </source>
</evidence>
<dbReference type="InterPro" id="IPR003594">
    <property type="entry name" value="HATPase_dom"/>
</dbReference>
<evidence type="ECO:0000256" key="4">
    <source>
        <dbReference type="ARBA" id="ARBA00022553"/>
    </source>
</evidence>
<keyword evidence="4" id="KW-0597">Phosphoprotein</keyword>
<evidence type="ECO:0000256" key="5">
    <source>
        <dbReference type="ARBA" id="ARBA00022777"/>
    </source>
</evidence>
<keyword evidence="9" id="KW-1185">Reference proteome</keyword>
<organism evidence="8 9">
    <name type="scientific">Actinoplanes philippinensis</name>
    <dbReference type="NCBI Taxonomy" id="35752"/>
    <lineage>
        <taxon>Bacteria</taxon>
        <taxon>Bacillati</taxon>
        <taxon>Actinomycetota</taxon>
        <taxon>Actinomycetes</taxon>
        <taxon>Micromonosporales</taxon>
        <taxon>Micromonosporaceae</taxon>
        <taxon>Actinoplanes</taxon>
    </lineage>
</organism>
<dbReference type="Pfam" id="PF00512">
    <property type="entry name" value="HisKA"/>
    <property type="match status" value="1"/>
</dbReference>
<dbReference type="InterPro" id="IPR035965">
    <property type="entry name" value="PAS-like_dom_sf"/>
</dbReference>
<evidence type="ECO:0000256" key="1">
    <source>
        <dbReference type="ARBA" id="ARBA00000085"/>
    </source>
</evidence>
<dbReference type="PANTHER" id="PTHR43547:SF2">
    <property type="entry name" value="HYBRID SIGNAL TRANSDUCTION HISTIDINE KINASE C"/>
    <property type="match status" value="1"/>
</dbReference>
<dbReference type="CDD" id="cd00082">
    <property type="entry name" value="HisKA"/>
    <property type="match status" value="1"/>
</dbReference>
<dbReference type="InterPro" id="IPR003661">
    <property type="entry name" value="HisK_dim/P_dom"/>
</dbReference>
<dbReference type="STRING" id="35752.SAMN05421541_108336"/>
<dbReference type="SUPFAM" id="SSF47384">
    <property type="entry name" value="Homodimeric domain of signal transducing histidine kinase"/>
    <property type="match status" value="1"/>
</dbReference>
<comment type="catalytic activity">
    <reaction evidence="1">
        <text>ATP + protein L-histidine = ADP + protein N-phospho-L-histidine.</text>
        <dbReference type="EC" id="2.7.13.3"/>
    </reaction>
</comment>
<dbReference type="PROSITE" id="PS50109">
    <property type="entry name" value="HIS_KIN"/>
    <property type="match status" value="1"/>
</dbReference>
<keyword evidence="5 8" id="KW-0418">Kinase</keyword>
<dbReference type="GO" id="GO:0000155">
    <property type="term" value="F:phosphorelay sensor kinase activity"/>
    <property type="evidence" value="ECO:0007669"/>
    <property type="project" value="InterPro"/>
</dbReference>
<proteinExistence type="predicted"/>
<dbReference type="Gene3D" id="3.30.565.10">
    <property type="entry name" value="Histidine kinase-like ATPase, C-terminal domain"/>
    <property type="match status" value="1"/>
</dbReference>
<dbReference type="Proteomes" id="UP000199645">
    <property type="component" value="Unassembled WGS sequence"/>
</dbReference>
<evidence type="ECO:0000259" key="7">
    <source>
        <dbReference type="PROSITE" id="PS50109"/>
    </source>
</evidence>
<dbReference type="GO" id="GO:0005886">
    <property type="term" value="C:plasma membrane"/>
    <property type="evidence" value="ECO:0007669"/>
    <property type="project" value="UniProtKB-SubCell"/>
</dbReference>
<dbReference type="Gene3D" id="3.30.450.20">
    <property type="entry name" value="PAS domain"/>
    <property type="match status" value="2"/>
</dbReference>
<evidence type="ECO:0000256" key="6">
    <source>
        <dbReference type="ARBA" id="ARBA00023012"/>
    </source>
</evidence>
<dbReference type="InterPro" id="IPR036890">
    <property type="entry name" value="HATPase_C_sf"/>
</dbReference>
<dbReference type="EMBL" id="FONV01000008">
    <property type="protein sequence ID" value="SFF30818.1"/>
    <property type="molecule type" value="Genomic_DNA"/>
</dbReference>
<keyword evidence="6" id="KW-0902">Two-component regulatory system</keyword>
<dbReference type="Gene3D" id="1.10.287.130">
    <property type="match status" value="1"/>
</dbReference>
<feature type="domain" description="Histidine kinase" evidence="7">
    <location>
        <begin position="413"/>
        <end position="624"/>
    </location>
</feature>
<keyword evidence="5 8" id="KW-0808">Transferase</keyword>
<dbReference type="PRINTS" id="PR00344">
    <property type="entry name" value="BCTRLSENSOR"/>
</dbReference>
<dbReference type="InterPro" id="IPR005467">
    <property type="entry name" value="His_kinase_dom"/>
</dbReference>
<dbReference type="SUPFAM" id="SSF55785">
    <property type="entry name" value="PYP-like sensor domain (PAS domain)"/>
    <property type="match status" value="2"/>
</dbReference>
<evidence type="ECO:0000313" key="9">
    <source>
        <dbReference type="Proteomes" id="UP000199645"/>
    </source>
</evidence>
<dbReference type="EC" id="2.7.13.3" evidence="3"/>
<dbReference type="SUPFAM" id="SSF55874">
    <property type="entry name" value="ATPase domain of HSP90 chaperone/DNA topoisomerase II/histidine kinase"/>
    <property type="match status" value="1"/>
</dbReference>
<dbReference type="SMART" id="SM00388">
    <property type="entry name" value="HisKA"/>
    <property type="match status" value="1"/>
</dbReference>
<accession>A0A1I2HMR9</accession>